<accession>A0AAW2CQW7</accession>
<proteinExistence type="predicted"/>
<dbReference type="EMBL" id="JAZDWU010000005">
    <property type="protein sequence ID" value="KAL0000449.1"/>
    <property type="molecule type" value="Genomic_DNA"/>
</dbReference>
<comment type="caution">
    <text evidence="2">The sequence shown here is derived from an EMBL/GenBank/DDBJ whole genome shotgun (WGS) entry which is preliminary data.</text>
</comment>
<protein>
    <recommendedName>
        <fullName evidence="1">Reverse transcriptase zinc-binding domain-containing protein</fullName>
    </recommendedName>
</protein>
<dbReference type="AlphaFoldDB" id="A0AAW2CQW7"/>
<evidence type="ECO:0000313" key="3">
    <source>
        <dbReference type="Proteomes" id="UP001459277"/>
    </source>
</evidence>
<dbReference type="InterPro" id="IPR026960">
    <property type="entry name" value="RVT-Znf"/>
</dbReference>
<name>A0AAW2CQW7_9ROSI</name>
<dbReference type="Pfam" id="PF13966">
    <property type="entry name" value="zf-RVT"/>
    <property type="match status" value="1"/>
</dbReference>
<reference evidence="2 3" key="1">
    <citation type="submission" date="2024-01" db="EMBL/GenBank/DDBJ databases">
        <title>A telomere-to-telomere, gap-free genome of sweet tea (Lithocarpus litseifolius).</title>
        <authorList>
            <person name="Zhou J."/>
        </authorList>
    </citation>
    <scope>NUCLEOTIDE SEQUENCE [LARGE SCALE GENOMIC DNA]</scope>
    <source>
        <strain evidence="2">Zhou-2022a</strain>
        <tissue evidence="2">Leaf</tissue>
    </source>
</reference>
<keyword evidence="3" id="KW-1185">Reference proteome</keyword>
<dbReference type="Proteomes" id="UP001459277">
    <property type="component" value="Unassembled WGS sequence"/>
</dbReference>
<evidence type="ECO:0000313" key="2">
    <source>
        <dbReference type="EMBL" id="KAL0000449.1"/>
    </source>
</evidence>
<organism evidence="2 3">
    <name type="scientific">Lithocarpus litseifolius</name>
    <dbReference type="NCBI Taxonomy" id="425828"/>
    <lineage>
        <taxon>Eukaryota</taxon>
        <taxon>Viridiplantae</taxon>
        <taxon>Streptophyta</taxon>
        <taxon>Embryophyta</taxon>
        <taxon>Tracheophyta</taxon>
        <taxon>Spermatophyta</taxon>
        <taxon>Magnoliopsida</taxon>
        <taxon>eudicotyledons</taxon>
        <taxon>Gunneridae</taxon>
        <taxon>Pentapetalae</taxon>
        <taxon>rosids</taxon>
        <taxon>fabids</taxon>
        <taxon>Fagales</taxon>
        <taxon>Fagaceae</taxon>
        <taxon>Lithocarpus</taxon>
    </lineage>
</organism>
<gene>
    <name evidence="2" type="ORF">SO802_014230</name>
</gene>
<sequence>MKKGEVIFSKGTRWSLGRESNLNFWTDSWTSNGPLRSIIHGPLTRGEADLTIGDIALGEGWDWEKISLSLPMKIRMEIQAMPRACITNKEDCLIWAASSNGKFNLNSAYLLACEQKVHPNCFNGKWIWKLNVLPRIQSFIWMCFHKSIATRECLASRGISVDTSCPGLKDEILFSPNLEAFTSEGSC</sequence>
<evidence type="ECO:0000259" key="1">
    <source>
        <dbReference type="Pfam" id="PF13966"/>
    </source>
</evidence>
<feature type="domain" description="Reverse transcriptase zinc-binding" evidence="1">
    <location>
        <begin position="103"/>
        <end position="166"/>
    </location>
</feature>